<evidence type="ECO:0000259" key="5">
    <source>
        <dbReference type="Pfam" id="PF01869"/>
    </source>
</evidence>
<evidence type="ECO:0000256" key="2">
    <source>
        <dbReference type="ARBA" id="ARBA00012122"/>
    </source>
</evidence>
<dbReference type="Pfam" id="PF01869">
    <property type="entry name" value="BcrAD_BadFG"/>
    <property type="match status" value="1"/>
</dbReference>
<comment type="caution">
    <text evidence="6">The sequence shown here is derived from an EMBL/GenBank/DDBJ whole genome shotgun (WGS) entry which is preliminary data.</text>
</comment>
<reference evidence="6" key="1">
    <citation type="submission" date="2023-07" db="EMBL/GenBank/DDBJ databases">
        <authorList>
            <person name="Stuckert A."/>
        </authorList>
    </citation>
    <scope>NUCLEOTIDE SEQUENCE</scope>
</reference>
<gene>
    <name evidence="6" type="ORF">RIMI_LOCUS11417249</name>
</gene>
<evidence type="ECO:0000256" key="4">
    <source>
        <dbReference type="ARBA" id="ARBA00031123"/>
    </source>
</evidence>
<dbReference type="PANTHER" id="PTHR12862">
    <property type="entry name" value="BADF TYPE ATPASE DOMAIN-CONTAINING PROTEIN"/>
    <property type="match status" value="1"/>
</dbReference>
<dbReference type="SUPFAM" id="SSF53067">
    <property type="entry name" value="Actin-like ATPase domain"/>
    <property type="match status" value="2"/>
</dbReference>
<comment type="similarity">
    <text evidence="1">Belongs to the eukaryotic-type N-acetylglucosamine kinase family.</text>
</comment>
<protein>
    <recommendedName>
        <fullName evidence="3">N-acetyl-D-glucosamine kinase</fullName>
        <ecNumber evidence="2">2.7.1.59</ecNumber>
    </recommendedName>
    <alternativeName>
        <fullName evidence="4">GlcNAc kinase</fullName>
    </alternativeName>
</protein>
<dbReference type="Proteomes" id="UP001176940">
    <property type="component" value="Unassembled WGS sequence"/>
</dbReference>
<feature type="domain" description="ATPase BadF/BadG/BcrA/BcrD type" evidence="5">
    <location>
        <begin position="48"/>
        <end position="317"/>
    </location>
</feature>
<keyword evidence="7" id="KW-1185">Reference proteome</keyword>
<name>A0ABN9LNU2_9NEOB</name>
<dbReference type="Gene3D" id="3.30.420.40">
    <property type="match status" value="1"/>
</dbReference>
<dbReference type="EMBL" id="CAUEEQ010025799">
    <property type="protein sequence ID" value="CAJ0946773.1"/>
    <property type="molecule type" value="Genomic_DNA"/>
</dbReference>
<dbReference type="EC" id="2.7.1.59" evidence="2"/>
<dbReference type="InterPro" id="IPR039758">
    <property type="entry name" value="NAGK-like"/>
</dbReference>
<dbReference type="CDD" id="cd24078">
    <property type="entry name" value="ASKHA_NBD_NAGK_meta"/>
    <property type="match status" value="1"/>
</dbReference>
<evidence type="ECO:0000313" key="7">
    <source>
        <dbReference type="Proteomes" id="UP001176940"/>
    </source>
</evidence>
<proteinExistence type="inferred from homology"/>
<evidence type="ECO:0000256" key="3">
    <source>
        <dbReference type="ARBA" id="ARBA00014974"/>
    </source>
</evidence>
<evidence type="ECO:0000313" key="6">
    <source>
        <dbReference type="EMBL" id="CAJ0946773.1"/>
    </source>
</evidence>
<dbReference type="PANTHER" id="PTHR12862:SF0">
    <property type="entry name" value="N-ACETYL-D-GLUCOSAMINE KINASE"/>
    <property type="match status" value="1"/>
</dbReference>
<dbReference type="InterPro" id="IPR043129">
    <property type="entry name" value="ATPase_NBD"/>
</dbReference>
<evidence type="ECO:0000256" key="1">
    <source>
        <dbReference type="ARBA" id="ARBA00006198"/>
    </source>
</evidence>
<dbReference type="InterPro" id="IPR002731">
    <property type="entry name" value="ATPase_BadF"/>
</dbReference>
<sequence>MPDPTPEVEDLRSNDDVGERFVCNVQCSPQVFNAITAAPQGVNDRVRGGTHSRAVLISEDGRILSETEGPCTNHWLIGTDKCLEVINSMVTEAKQKAGLDPHVPIKSLGMSLSGGDLKEATNKLIEEMSRRFPELSENYLICNDAIGAMATATKLGGIVLISGTGSNCKLVNPDGSVSGCGGWGHLMGDEGSAYWMAHRAMKIVFDTIDNLVDPEYDISYVQEAMFSYFQSEGLQVSERMGILTHLYREFEKSRIAGFCLKLAEGANKGDALCRSVFRSAGEILARHVVAVMPQIDEVLFRGELGLPVLAEGSVWNSWDLLKDGFIEVLDKARSGPHGRHLSQFSLLKLKRSSAVGGASLGAKTIGIDLPIIYQDNVHVFYSHRFQ</sequence>
<organism evidence="6 7">
    <name type="scientific">Ranitomeya imitator</name>
    <name type="common">mimic poison frog</name>
    <dbReference type="NCBI Taxonomy" id="111125"/>
    <lineage>
        <taxon>Eukaryota</taxon>
        <taxon>Metazoa</taxon>
        <taxon>Chordata</taxon>
        <taxon>Craniata</taxon>
        <taxon>Vertebrata</taxon>
        <taxon>Euteleostomi</taxon>
        <taxon>Amphibia</taxon>
        <taxon>Batrachia</taxon>
        <taxon>Anura</taxon>
        <taxon>Neobatrachia</taxon>
        <taxon>Hyloidea</taxon>
        <taxon>Dendrobatidae</taxon>
        <taxon>Dendrobatinae</taxon>
        <taxon>Ranitomeya</taxon>
    </lineage>
</organism>
<accession>A0ABN9LNU2</accession>